<dbReference type="GO" id="GO:0005737">
    <property type="term" value="C:cytoplasm"/>
    <property type="evidence" value="ECO:0007669"/>
    <property type="project" value="TreeGrafter"/>
</dbReference>
<proteinExistence type="predicted"/>
<keyword evidence="4" id="KW-1185">Reference proteome</keyword>
<keyword evidence="1" id="KW-0067">ATP-binding</keyword>
<reference evidence="3 4" key="1">
    <citation type="submission" date="2017-11" db="EMBL/GenBank/DDBJ databases">
        <title>Comparitive Functional Genomics of Dry Heat Resistant strains isolated from the Viking Spacecraft.</title>
        <authorList>
            <person name="Seuylemezian A."/>
            <person name="Cooper K."/>
            <person name="Vaishampayan P."/>
        </authorList>
    </citation>
    <scope>NUCLEOTIDE SEQUENCE [LARGE SCALE GENOMIC DNA]</scope>
    <source>
        <strain evidence="3 4">V1-29</strain>
    </source>
</reference>
<dbReference type="RefSeq" id="WP_101645533.1">
    <property type="nucleotide sequence ID" value="NZ_PGUY01000078.1"/>
</dbReference>
<dbReference type="Proteomes" id="UP000234748">
    <property type="component" value="Unassembled WGS sequence"/>
</dbReference>
<dbReference type="GO" id="GO:0018169">
    <property type="term" value="F:ribosomal S6-glutamic acid ligase activity"/>
    <property type="evidence" value="ECO:0007669"/>
    <property type="project" value="TreeGrafter"/>
</dbReference>
<feature type="domain" description="ATP-grasp" evidence="2">
    <location>
        <begin position="98"/>
        <end position="353"/>
    </location>
</feature>
<evidence type="ECO:0000313" key="4">
    <source>
        <dbReference type="Proteomes" id="UP000234748"/>
    </source>
</evidence>
<name>A0A2N5M0E3_9BACI</name>
<organism evidence="3 4">
    <name type="scientific">Peribacillus deserti</name>
    <dbReference type="NCBI Taxonomy" id="673318"/>
    <lineage>
        <taxon>Bacteria</taxon>
        <taxon>Bacillati</taxon>
        <taxon>Bacillota</taxon>
        <taxon>Bacilli</taxon>
        <taxon>Bacillales</taxon>
        <taxon>Bacillaceae</taxon>
        <taxon>Peribacillus</taxon>
    </lineage>
</organism>
<dbReference type="AlphaFoldDB" id="A0A2N5M0E3"/>
<dbReference type="Gene3D" id="3.30.470.20">
    <property type="entry name" value="ATP-grasp fold, B domain"/>
    <property type="match status" value="2"/>
</dbReference>
<dbReference type="GO" id="GO:0009432">
    <property type="term" value="P:SOS response"/>
    <property type="evidence" value="ECO:0007669"/>
    <property type="project" value="TreeGrafter"/>
</dbReference>
<dbReference type="GO" id="GO:0046872">
    <property type="term" value="F:metal ion binding"/>
    <property type="evidence" value="ECO:0007669"/>
    <property type="project" value="InterPro"/>
</dbReference>
<dbReference type="PANTHER" id="PTHR21621:SF0">
    <property type="entry name" value="BETA-CITRYLGLUTAMATE SYNTHASE B-RELATED"/>
    <property type="match status" value="1"/>
</dbReference>
<dbReference type="SUPFAM" id="SSF56059">
    <property type="entry name" value="Glutathione synthetase ATP-binding domain-like"/>
    <property type="match status" value="1"/>
</dbReference>
<evidence type="ECO:0000256" key="1">
    <source>
        <dbReference type="PROSITE-ProRule" id="PRU00409"/>
    </source>
</evidence>
<evidence type="ECO:0000313" key="3">
    <source>
        <dbReference type="EMBL" id="PLT27785.1"/>
    </source>
</evidence>
<comment type="caution">
    <text evidence="3">The sequence shown here is derived from an EMBL/GenBank/DDBJ whole genome shotgun (WGS) entry which is preliminary data.</text>
</comment>
<dbReference type="EMBL" id="PGUY01000078">
    <property type="protein sequence ID" value="PLT27785.1"/>
    <property type="molecule type" value="Genomic_DNA"/>
</dbReference>
<dbReference type="InterPro" id="IPR011761">
    <property type="entry name" value="ATP-grasp"/>
</dbReference>
<dbReference type="PROSITE" id="PS50975">
    <property type="entry name" value="ATP_GRASP"/>
    <property type="match status" value="1"/>
</dbReference>
<dbReference type="GO" id="GO:0005524">
    <property type="term" value="F:ATP binding"/>
    <property type="evidence" value="ECO:0007669"/>
    <property type="project" value="UniProtKB-UniRule"/>
</dbReference>
<keyword evidence="1" id="KW-0547">Nucleotide-binding</keyword>
<dbReference type="OrthoDB" id="9803907at2"/>
<evidence type="ECO:0000259" key="2">
    <source>
        <dbReference type="PROSITE" id="PS50975"/>
    </source>
</evidence>
<sequence length="363" mass="40529">MYREQHWETSSKNYDVISLGYEVFKPLIGITPNTYKVKRFSTNKLISREFAKLGYKSRVTGKDLIVHVGINELRFRQTESSNTSLIGRQILKNKHAARKAMSGAGLCIAKGELFKKHQKKEAKEFALSLRTCVLKPVDGKKGIGVTVGVSNNKDFETAWDKAIAVSNKGILVEEQFIGGIEARYLVVGNKCVAVARRIPPHVIGNGIDTVETLIKKKNKDRKKNPHLRSRSIKVNQHRLSNIRNQGFHLDSIPGKDEIVLIDWKAGFSTGADSYDITEEVHPLFKEIAERVSLIIPGLDIIGVDILAIDHTKEPDNSNYIIIEANTRPGIGGHLYPSYGKPRNVARSIVQHSLSSMPFNNIKA</sequence>
<gene>
    <name evidence="3" type="ORF">CUU66_21990</name>
</gene>
<accession>A0A2N5M0E3</accession>
<dbReference type="PANTHER" id="PTHR21621">
    <property type="entry name" value="RIBOSOMAL PROTEIN S6 MODIFICATION PROTEIN"/>
    <property type="match status" value="1"/>
</dbReference>
<protein>
    <recommendedName>
        <fullName evidence="2">ATP-grasp domain-containing protein</fullName>
    </recommendedName>
</protein>